<proteinExistence type="predicted"/>
<feature type="non-terminal residue" evidence="2">
    <location>
        <position position="1"/>
    </location>
</feature>
<feature type="domain" description="FDX-ACB" evidence="1">
    <location>
        <begin position="1"/>
        <end position="78"/>
    </location>
</feature>
<keyword evidence="3" id="KW-1185">Reference proteome</keyword>
<dbReference type="Gene3D" id="3.30.70.380">
    <property type="entry name" value="Ferrodoxin-fold anticodon-binding domain"/>
    <property type="match status" value="1"/>
</dbReference>
<dbReference type="SMART" id="SM00896">
    <property type="entry name" value="FDX-ACB"/>
    <property type="match status" value="1"/>
</dbReference>
<dbReference type="OrthoDB" id="9805455at2"/>
<accession>A0A151CE74</accession>
<dbReference type="Pfam" id="PF03147">
    <property type="entry name" value="FDX-ACB"/>
    <property type="match status" value="1"/>
</dbReference>
<evidence type="ECO:0000313" key="3">
    <source>
        <dbReference type="Proteomes" id="UP000075359"/>
    </source>
</evidence>
<dbReference type="PROSITE" id="PS51447">
    <property type="entry name" value="FDX_ACB"/>
    <property type="match status" value="1"/>
</dbReference>
<protein>
    <recommendedName>
        <fullName evidence="1">FDX-ACB domain-containing protein</fullName>
    </recommendedName>
</protein>
<name>A0A151CE74_9BACT</name>
<dbReference type="InterPro" id="IPR036690">
    <property type="entry name" value="Fdx_antiC-bd_sf"/>
</dbReference>
<dbReference type="AlphaFoldDB" id="A0A151CE74"/>
<reference evidence="2 3" key="1">
    <citation type="submission" date="2015-11" db="EMBL/GenBank/DDBJ databases">
        <title>Draft genome of Sulfurovum riftiae 1812E, a member of the Epsilonproteobacteria isolated from the tube of the deep-sea hydrothermal vent tubewom Riftia pachyptila.</title>
        <authorList>
            <person name="Vetriani C."/>
            <person name="Giovannelli D."/>
        </authorList>
    </citation>
    <scope>NUCLEOTIDE SEQUENCE [LARGE SCALE GENOMIC DNA]</scope>
    <source>
        <strain evidence="2 3">1812E</strain>
    </source>
</reference>
<dbReference type="STRING" id="1630136.AS592_00035"/>
<comment type="caution">
    <text evidence="2">The sequence shown here is derived from an EMBL/GenBank/DDBJ whole genome shotgun (WGS) entry which is preliminary data.</text>
</comment>
<evidence type="ECO:0000259" key="1">
    <source>
        <dbReference type="PROSITE" id="PS51447"/>
    </source>
</evidence>
<dbReference type="Proteomes" id="UP000075359">
    <property type="component" value="Unassembled WGS sequence"/>
</dbReference>
<dbReference type="RefSeq" id="WP_153015089.1">
    <property type="nucleotide sequence ID" value="NZ_LNKT01000062.1"/>
</dbReference>
<dbReference type="InterPro" id="IPR005121">
    <property type="entry name" value="Fdx_antiC-bd"/>
</dbReference>
<gene>
    <name evidence="2" type="ORF">AS592_00035</name>
</gene>
<dbReference type="EMBL" id="LNKT01000062">
    <property type="protein sequence ID" value="KYJ85832.1"/>
    <property type="molecule type" value="Genomic_DNA"/>
</dbReference>
<sequence length="78" mass="8613">QNIPAADLLSTIHAHGGNILKDTLVFDVYQGEHLEKGKKSIAIRLNYLDTEETLTDERVSKVQAEIEAALIEQGAVIR</sequence>
<evidence type="ECO:0000313" key="2">
    <source>
        <dbReference type="EMBL" id="KYJ85832.1"/>
    </source>
</evidence>
<dbReference type="SUPFAM" id="SSF54991">
    <property type="entry name" value="Anticodon-binding domain of PheRS"/>
    <property type="match status" value="1"/>
</dbReference>
<organism evidence="2 3">
    <name type="scientific">Sulfurovum riftiae</name>
    <dbReference type="NCBI Taxonomy" id="1630136"/>
    <lineage>
        <taxon>Bacteria</taxon>
        <taxon>Pseudomonadati</taxon>
        <taxon>Campylobacterota</taxon>
        <taxon>Epsilonproteobacteria</taxon>
        <taxon>Campylobacterales</taxon>
        <taxon>Sulfurovaceae</taxon>
        <taxon>Sulfurovum</taxon>
    </lineage>
</organism>